<sequence>MTDSQITLIPGQPARPWPRPNRPLPFAYYEDYEDYPPDGWELDDVEFVWWTLASRMSKKELRASLAKVVKEKYFQPHDCFRYVPIADSKGRGRYPRGVMLILKQILKPYRGMFVHDEYNALRIQLTIWNTLTLTVFEWCSVEWLPEHLVVAKLEMDLGL</sequence>
<evidence type="ECO:0000313" key="2">
    <source>
        <dbReference type="Proteomes" id="UP000198542"/>
    </source>
</evidence>
<keyword evidence="2" id="KW-1185">Reference proteome</keyword>
<evidence type="ECO:0008006" key="3">
    <source>
        <dbReference type="Google" id="ProtNLM"/>
    </source>
</evidence>
<organism evidence="1 2">
    <name type="scientific">Pseudomonas jessenii</name>
    <dbReference type="NCBI Taxonomy" id="77298"/>
    <lineage>
        <taxon>Bacteria</taxon>
        <taxon>Pseudomonadati</taxon>
        <taxon>Pseudomonadota</taxon>
        <taxon>Gammaproteobacteria</taxon>
        <taxon>Pseudomonadales</taxon>
        <taxon>Pseudomonadaceae</taxon>
        <taxon>Pseudomonas</taxon>
    </lineage>
</organism>
<dbReference type="RefSeq" id="WP_090455722.1">
    <property type="nucleotide sequence ID" value="NZ_FNTC01000002.1"/>
</dbReference>
<dbReference type="EMBL" id="FNTC01000002">
    <property type="protein sequence ID" value="SEC45595.1"/>
    <property type="molecule type" value="Genomic_DNA"/>
</dbReference>
<dbReference type="AlphaFoldDB" id="A0A231GQ87"/>
<reference evidence="2" key="1">
    <citation type="submission" date="2016-10" db="EMBL/GenBank/DDBJ databases">
        <authorList>
            <person name="Varghese N."/>
            <person name="Submissions S."/>
        </authorList>
    </citation>
    <scope>NUCLEOTIDE SEQUENCE [LARGE SCALE GENOMIC DNA]</scope>
    <source>
        <strain evidence="2">BS3660</strain>
    </source>
</reference>
<proteinExistence type="predicted"/>
<protein>
    <recommendedName>
        <fullName evidence="3">Transposase</fullName>
    </recommendedName>
</protein>
<accession>A0A231GQ87</accession>
<gene>
    <name evidence="1" type="ORF">SAMN04490187_4439</name>
</gene>
<evidence type="ECO:0000313" key="1">
    <source>
        <dbReference type="EMBL" id="SEC45595.1"/>
    </source>
</evidence>
<dbReference type="Proteomes" id="UP000198542">
    <property type="component" value="Unassembled WGS sequence"/>
</dbReference>
<name>A0A231GQ87_PSEJE</name>